<feature type="domain" description="NAD-dependent epimerase/dehydratase" evidence="6">
    <location>
        <begin position="74"/>
        <end position="284"/>
    </location>
</feature>
<dbReference type="InterPro" id="IPR051207">
    <property type="entry name" value="ComplexI_NDUFA9_subunit"/>
</dbReference>
<reference evidence="9" key="4">
    <citation type="submission" date="2022-06" db="UniProtKB">
        <authorList>
            <consortium name="EnsemblMetazoa"/>
        </authorList>
    </citation>
    <scope>IDENTIFICATION</scope>
</reference>
<dbReference type="GO" id="GO:0044877">
    <property type="term" value="F:protein-containing complex binding"/>
    <property type="evidence" value="ECO:0007669"/>
    <property type="project" value="TreeGrafter"/>
</dbReference>
<keyword evidence="7" id="KW-0830">Ubiquinone</keyword>
<evidence type="ECO:0000313" key="9">
    <source>
        <dbReference type="EnsemblMetazoa" id="KAF7492721.1"/>
    </source>
</evidence>
<name>A0A132AL28_SARSC</name>
<dbReference type="OrthoDB" id="275457at2759"/>
<dbReference type="AlphaFoldDB" id="A0A132AL28"/>
<dbReference type="Proteomes" id="UP000070412">
    <property type="component" value="Unassembled WGS sequence"/>
</dbReference>
<dbReference type="SUPFAM" id="SSF51735">
    <property type="entry name" value="NAD(P)-binding Rossmann-fold domains"/>
    <property type="match status" value="1"/>
</dbReference>
<gene>
    <name evidence="8" type="ORF">QR98_0103030</name>
    <name evidence="7" type="ORF">SSS_2415</name>
</gene>
<dbReference type="CDD" id="cd05271">
    <property type="entry name" value="NDUFA9_like_SDR_a"/>
    <property type="match status" value="1"/>
</dbReference>
<evidence type="ECO:0000256" key="2">
    <source>
        <dbReference type="ARBA" id="ARBA00040720"/>
    </source>
</evidence>
<dbReference type="EnsemblMetazoa" id="SSS_2415s_mrna">
    <property type="protein sequence ID" value="KAF7492721.1"/>
    <property type="gene ID" value="SSS_2415"/>
</dbReference>
<dbReference type="Proteomes" id="UP000616769">
    <property type="component" value="Unassembled WGS sequence"/>
</dbReference>
<dbReference type="PANTHER" id="PTHR12126:SF11">
    <property type="entry name" value="NADH DEHYDROGENASE [UBIQUINONE] 1 ALPHA SUBCOMPLEX SUBUNIT 9, MITOCHONDRIAL"/>
    <property type="match status" value="1"/>
</dbReference>
<evidence type="ECO:0000259" key="6">
    <source>
        <dbReference type="Pfam" id="PF01370"/>
    </source>
</evidence>
<evidence type="ECO:0000313" key="8">
    <source>
        <dbReference type="EMBL" id="KPM11728.1"/>
    </source>
</evidence>
<proteinExistence type="inferred from homology"/>
<reference evidence="8 11" key="1">
    <citation type="journal article" date="2015" name="Parasit. Vectors">
        <title>Draft genome of the scabies mite.</title>
        <authorList>
            <person name="Rider S.D.Jr."/>
            <person name="Morgan M.S."/>
            <person name="Arlian L.G."/>
        </authorList>
    </citation>
    <scope>NUCLEOTIDE SEQUENCE [LARGE SCALE GENOMIC DNA]</scope>
    <source>
        <strain evidence="8">Arlian Lab</strain>
    </source>
</reference>
<comment type="subunit">
    <text evidence="5">Complex I is composed of 45 different subunits. This a component of the hydrophobic protein fraction. Interacts with BLOC1S1. Interacts with SLC2A4. Interacts with CLOCK. Interacts with RAB5IF.</text>
</comment>
<dbReference type="InterPro" id="IPR036291">
    <property type="entry name" value="NAD(P)-bd_dom_sf"/>
</dbReference>
<evidence type="ECO:0000313" key="11">
    <source>
        <dbReference type="Proteomes" id="UP000616769"/>
    </source>
</evidence>
<dbReference type="GO" id="GO:0005739">
    <property type="term" value="C:mitochondrion"/>
    <property type="evidence" value="ECO:0007669"/>
    <property type="project" value="TreeGrafter"/>
</dbReference>
<protein>
    <recommendedName>
        <fullName evidence="2">NADH dehydrogenase [ubiquinone] 1 alpha subcomplex subunit 9, mitochondrial</fullName>
    </recommendedName>
    <alternativeName>
        <fullName evidence="4">Complex I-39kD</fullName>
    </alternativeName>
    <alternativeName>
        <fullName evidence="3">NADH-ubiquinone oxidoreductase 39 kDa subunit</fullName>
    </alternativeName>
</protein>
<reference evidence="10" key="2">
    <citation type="journal article" date="2020" name="PLoS Negl. Trop. Dis.">
        <title>High-quality nuclear genome for Sarcoptes scabiei-A critical resource for a neglected parasite.</title>
        <authorList>
            <person name="Korhonen P.K."/>
            <person name="Gasser R.B."/>
            <person name="Ma G."/>
            <person name="Wang T."/>
            <person name="Stroehlein A.J."/>
            <person name="Young N.D."/>
            <person name="Ang C.S."/>
            <person name="Fernando D.D."/>
            <person name="Lu H.C."/>
            <person name="Taylor S."/>
            <person name="Reynolds S.L."/>
            <person name="Mofiz E."/>
            <person name="Najaraj S.H."/>
            <person name="Gowda H."/>
            <person name="Madugundu A."/>
            <person name="Renuse S."/>
            <person name="Holt D."/>
            <person name="Pandey A."/>
            <person name="Papenfuss A.T."/>
            <person name="Fischer K."/>
        </authorList>
    </citation>
    <scope>NUCLEOTIDE SEQUENCE [LARGE SCALE GENOMIC DNA]</scope>
</reference>
<keyword evidence="10" id="KW-1185">Reference proteome</keyword>
<dbReference type="Pfam" id="PF01370">
    <property type="entry name" value="Epimerase"/>
    <property type="match status" value="1"/>
</dbReference>
<dbReference type="InterPro" id="IPR001509">
    <property type="entry name" value="Epimerase_deHydtase"/>
</dbReference>
<dbReference type="PANTHER" id="PTHR12126">
    <property type="entry name" value="NADH-UBIQUINONE OXIDOREDUCTASE 39 KDA SUBUNIT-RELATED"/>
    <property type="match status" value="1"/>
</dbReference>
<evidence type="ECO:0000256" key="4">
    <source>
        <dbReference type="ARBA" id="ARBA00043145"/>
    </source>
</evidence>
<evidence type="ECO:0000256" key="1">
    <source>
        <dbReference type="ARBA" id="ARBA00038501"/>
    </source>
</evidence>
<dbReference type="EMBL" id="WVUK01000056">
    <property type="protein sequence ID" value="KAF7492721.1"/>
    <property type="molecule type" value="Genomic_DNA"/>
</dbReference>
<organism evidence="8 11">
    <name type="scientific">Sarcoptes scabiei</name>
    <name type="common">Itch mite</name>
    <name type="synonym">Acarus scabiei</name>
    <dbReference type="NCBI Taxonomy" id="52283"/>
    <lineage>
        <taxon>Eukaryota</taxon>
        <taxon>Metazoa</taxon>
        <taxon>Ecdysozoa</taxon>
        <taxon>Arthropoda</taxon>
        <taxon>Chelicerata</taxon>
        <taxon>Arachnida</taxon>
        <taxon>Acari</taxon>
        <taxon>Acariformes</taxon>
        <taxon>Sarcoptiformes</taxon>
        <taxon>Astigmata</taxon>
        <taxon>Psoroptidia</taxon>
        <taxon>Sarcoptoidea</taxon>
        <taxon>Sarcoptidae</taxon>
        <taxon>Sarcoptinae</taxon>
        <taxon>Sarcoptes</taxon>
    </lineage>
</organism>
<evidence type="ECO:0000256" key="3">
    <source>
        <dbReference type="ARBA" id="ARBA00042000"/>
    </source>
</evidence>
<sequence>MAAVFSGYMSKTNLFIRHCPCQRTNSLRLISTAFVDRQNEHTSPMVPEKASLKIDSLKLKRGTGYRSSFSGLVVTVFGSTGFLAKPLVNNLARMGCQVICPYRGEIYAAKNLKLAGDLGQVLFVPFHLRNVDTLYRAMKYSNIVINLIGKSNETSNFDFESIHVEAPRTIARIAREIGVDRLIHVSALNSSKNPVPYYLKRGSKFLKTKYYGEEAVMEEFPNATIFRPADMYGEFDSYLNYYCFYQRRGLRKISVPNGGYGITKTPVHVNDVARGIVSAITDESTIGKKIDAVGPRRYELRRLILYINDIIGKDHDCGFRVRNLDWDISIRMRLSFYSNLPWLFKYPPICWERMERETITDEKPENMTLNDLGVRLQYIEEHWHHLLAIWRYNGFYDGDLGETRIFEHPIYTLDH</sequence>
<dbReference type="EMBL" id="JXLN01017761">
    <property type="protein sequence ID" value="KPM11728.1"/>
    <property type="molecule type" value="Genomic_DNA"/>
</dbReference>
<evidence type="ECO:0000313" key="7">
    <source>
        <dbReference type="EMBL" id="KAF7492721.1"/>
    </source>
</evidence>
<dbReference type="VEuPathDB" id="VectorBase:SSCA000556"/>
<comment type="similarity">
    <text evidence="1">Belongs to the complex I NDUFA9 subunit family.</text>
</comment>
<accession>A0A132AL28</accession>
<dbReference type="Gene3D" id="3.40.50.720">
    <property type="entry name" value="NAD(P)-binding Rossmann-like Domain"/>
    <property type="match status" value="1"/>
</dbReference>
<evidence type="ECO:0000313" key="10">
    <source>
        <dbReference type="Proteomes" id="UP000070412"/>
    </source>
</evidence>
<reference evidence="7" key="3">
    <citation type="submission" date="2020-01" db="EMBL/GenBank/DDBJ databases">
        <authorList>
            <person name="Korhonen P.K.K."/>
            <person name="Guangxu M.G."/>
            <person name="Wang T.W."/>
            <person name="Stroehlein A.J.S."/>
            <person name="Young N.D."/>
            <person name="Ang C.-S.A."/>
            <person name="Fernando D.W.F."/>
            <person name="Lu H.L."/>
            <person name="Taylor S.T."/>
            <person name="Ehtesham M.E.M."/>
            <person name="Najaraj S.H.N."/>
            <person name="Harsha G.H.G."/>
            <person name="Madugundu A.M."/>
            <person name="Renuse S.R."/>
            <person name="Holt D.H."/>
            <person name="Pandey A.P."/>
            <person name="Papenfuss A.P."/>
            <person name="Gasser R.B.G."/>
            <person name="Fischer K.F."/>
        </authorList>
    </citation>
    <scope>NUCLEOTIDE SEQUENCE</scope>
    <source>
        <strain evidence="7">SSS_KF_BRIS2020</strain>
    </source>
</reference>
<evidence type="ECO:0000256" key="5">
    <source>
        <dbReference type="ARBA" id="ARBA00046455"/>
    </source>
</evidence>